<evidence type="ECO:0000313" key="1">
    <source>
        <dbReference type="EMBL" id="KAF9470062.1"/>
    </source>
</evidence>
<accession>A0A9P6CKY3</accession>
<evidence type="ECO:0000313" key="2">
    <source>
        <dbReference type="Proteomes" id="UP000807469"/>
    </source>
</evidence>
<proteinExistence type="predicted"/>
<name>A0A9P6CKY3_9AGAR</name>
<dbReference type="Proteomes" id="UP000807469">
    <property type="component" value="Unassembled WGS sequence"/>
</dbReference>
<reference evidence="1" key="1">
    <citation type="submission" date="2020-11" db="EMBL/GenBank/DDBJ databases">
        <authorList>
            <consortium name="DOE Joint Genome Institute"/>
            <person name="Ahrendt S."/>
            <person name="Riley R."/>
            <person name="Andreopoulos W."/>
            <person name="Labutti K."/>
            <person name="Pangilinan J."/>
            <person name="Ruiz-Duenas F.J."/>
            <person name="Barrasa J.M."/>
            <person name="Sanchez-Garcia M."/>
            <person name="Camarero S."/>
            <person name="Miyauchi S."/>
            <person name="Serrano A."/>
            <person name="Linde D."/>
            <person name="Babiker R."/>
            <person name="Drula E."/>
            <person name="Ayuso-Fernandez I."/>
            <person name="Pacheco R."/>
            <person name="Padilla G."/>
            <person name="Ferreira P."/>
            <person name="Barriuso J."/>
            <person name="Kellner H."/>
            <person name="Castanera R."/>
            <person name="Alfaro M."/>
            <person name="Ramirez L."/>
            <person name="Pisabarro A.G."/>
            <person name="Kuo A."/>
            <person name="Tritt A."/>
            <person name="Lipzen A."/>
            <person name="He G."/>
            <person name="Yan M."/>
            <person name="Ng V."/>
            <person name="Cullen D."/>
            <person name="Martin F."/>
            <person name="Rosso M.-N."/>
            <person name="Henrissat B."/>
            <person name="Hibbett D."/>
            <person name="Martinez A.T."/>
            <person name="Grigoriev I.V."/>
        </authorList>
    </citation>
    <scope>NUCLEOTIDE SEQUENCE</scope>
    <source>
        <strain evidence="1">CIRM-BRFM 674</strain>
    </source>
</reference>
<protein>
    <submittedName>
        <fullName evidence="1">Uncharacterized protein</fullName>
    </submittedName>
</protein>
<organism evidence="1 2">
    <name type="scientific">Pholiota conissans</name>
    <dbReference type="NCBI Taxonomy" id="109636"/>
    <lineage>
        <taxon>Eukaryota</taxon>
        <taxon>Fungi</taxon>
        <taxon>Dikarya</taxon>
        <taxon>Basidiomycota</taxon>
        <taxon>Agaricomycotina</taxon>
        <taxon>Agaricomycetes</taxon>
        <taxon>Agaricomycetidae</taxon>
        <taxon>Agaricales</taxon>
        <taxon>Agaricineae</taxon>
        <taxon>Strophariaceae</taxon>
        <taxon>Pholiota</taxon>
    </lineage>
</organism>
<feature type="non-terminal residue" evidence="1">
    <location>
        <position position="172"/>
    </location>
</feature>
<sequence length="172" mass="19805">MCEDDEPSRLTVRSVGWVGDWGRTPRSEELVAGCWTNEEDISPTAFHRNHPYELRPRAIDLNVGAPTALRPSQDRNLGLRCIITNRTAYAHSNPTLLGPKKWNSEGRRQTAKVKRRWRRRWLGEGIKGVDHLPVSRRRDRIDLVSVCFTLLYSTSPHSTLTPTFHLFQHVDL</sequence>
<gene>
    <name evidence="1" type="ORF">BDN70DRAFT_999040</name>
</gene>
<dbReference type="EMBL" id="MU156348">
    <property type="protein sequence ID" value="KAF9470062.1"/>
    <property type="molecule type" value="Genomic_DNA"/>
</dbReference>
<dbReference type="AlphaFoldDB" id="A0A9P6CKY3"/>
<keyword evidence="2" id="KW-1185">Reference proteome</keyword>
<comment type="caution">
    <text evidence="1">The sequence shown here is derived from an EMBL/GenBank/DDBJ whole genome shotgun (WGS) entry which is preliminary data.</text>
</comment>